<protein>
    <submittedName>
        <fullName evidence="1">Uncharacterized protein</fullName>
    </submittedName>
</protein>
<dbReference type="AlphaFoldDB" id="A0AAE0FF38"/>
<keyword evidence="2" id="KW-1185">Reference proteome</keyword>
<dbReference type="EMBL" id="LGRX02019478">
    <property type="protein sequence ID" value="KAK3258522.1"/>
    <property type="molecule type" value="Genomic_DNA"/>
</dbReference>
<comment type="caution">
    <text evidence="1">The sequence shown here is derived from an EMBL/GenBank/DDBJ whole genome shotgun (WGS) entry which is preliminary data.</text>
</comment>
<name>A0AAE0FF38_9CHLO</name>
<dbReference type="Proteomes" id="UP001190700">
    <property type="component" value="Unassembled WGS sequence"/>
</dbReference>
<accession>A0AAE0FF38</accession>
<proteinExistence type="predicted"/>
<evidence type="ECO:0000313" key="2">
    <source>
        <dbReference type="Proteomes" id="UP001190700"/>
    </source>
</evidence>
<gene>
    <name evidence="1" type="ORF">CYMTET_32436</name>
</gene>
<organism evidence="1 2">
    <name type="scientific">Cymbomonas tetramitiformis</name>
    <dbReference type="NCBI Taxonomy" id="36881"/>
    <lineage>
        <taxon>Eukaryota</taxon>
        <taxon>Viridiplantae</taxon>
        <taxon>Chlorophyta</taxon>
        <taxon>Pyramimonadophyceae</taxon>
        <taxon>Pyramimonadales</taxon>
        <taxon>Pyramimonadaceae</taxon>
        <taxon>Cymbomonas</taxon>
    </lineage>
</organism>
<evidence type="ECO:0000313" key="1">
    <source>
        <dbReference type="EMBL" id="KAK3258522.1"/>
    </source>
</evidence>
<sequence length="126" mass="14439">MNAIETKKRNLLSWDKVEKLIYVKHNALQMRKRRRLGQGSHVIPWTEGTEEVEWVDAWQEEVATEADFVRSERVERGRRRGDAILAQSAWRVPPEPEQAEAGTAEPSAVVSTVSGRTIRRPNVFTC</sequence>
<reference evidence="1 2" key="1">
    <citation type="journal article" date="2015" name="Genome Biol. Evol.">
        <title>Comparative Genomics of a Bacterivorous Green Alga Reveals Evolutionary Causalities and Consequences of Phago-Mixotrophic Mode of Nutrition.</title>
        <authorList>
            <person name="Burns J.A."/>
            <person name="Paasch A."/>
            <person name="Narechania A."/>
            <person name="Kim E."/>
        </authorList>
    </citation>
    <scope>NUCLEOTIDE SEQUENCE [LARGE SCALE GENOMIC DNA]</scope>
    <source>
        <strain evidence="1 2">PLY_AMNH</strain>
    </source>
</reference>